<dbReference type="Pfam" id="PF00270">
    <property type="entry name" value="DEAD"/>
    <property type="match status" value="1"/>
</dbReference>
<dbReference type="InterPro" id="IPR001650">
    <property type="entry name" value="Helicase_C-like"/>
</dbReference>
<proteinExistence type="predicted"/>
<dbReference type="Proteomes" id="UP000305760">
    <property type="component" value="Unassembled WGS sequence"/>
</dbReference>
<gene>
    <name evidence="5" type="ORF">E1B00_14890</name>
</gene>
<keyword evidence="5" id="KW-0347">Helicase</keyword>
<evidence type="ECO:0000259" key="4">
    <source>
        <dbReference type="PROSITE" id="PS51194"/>
    </source>
</evidence>
<evidence type="ECO:0000313" key="5">
    <source>
        <dbReference type="EMBL" id="TNJ32683.1"/>
    </source>
</evidence>
<evidence type="ECO:0000259" key="3">
    <source>
        <dbReference type="PROSITE" id="PS51192"/>
    </source>
</evidence>
<dbReference type="SMART" id="SM00490">
    <property type="entry name" value="HELICc"/>
    <property type="match status" value="1"/>
</dbReference>
<dbReference type="InterPro" id="IPR055227">
    <property type="entry name" value="HRQ1_WHD"/>
</dbReference>
<keyword evidence="1" id="KW-0547">Nucleotide-binding</keyword>
<dbReference type="Pfam" id="PF22982">
    <property type="entry name" value="WHD_HRQ1"/>
    <property type="match status" value="1"/>
</dbReference>
<dbReference type="InterPro" id="IPR018973">
    <property type="entry name" value="MZB"/>
</dbReference>
<dbReference type="PANTHER" id="PTHR47957">
    <property type="entry name" value="ATP-DEPENDENT HELICASE HRQ1"/>
    <property type="match status" value="1"/>
</dbReference>
<dbReference type="AlphaFoldDB" id="A0A5C4RN52"/>
<feature type="domain" description="Helicase ATP-binding" evidence="3">
    <location>
        <begin position="92"/>
        <end position="271"/>
    </location>
</feature>
<dbReference type="Pfam" id="PF09369">
    <property type="entry name" value="MZB"/>
    <property type="match status" value="1"/>
</dbReference>
<dbReference type="GO" id="GO:0006289">
    <property type="term" value="P:nucleotide-excision repair"/>
    <property type="evidence" value="ECO:0007669"/>
    <property type="project" value="TreeGrafter"/>
</dbReference>
<keyword evidence="2" id="KW-0067">ATP-binding</keyword>
<dbReference type="GO" id="GO:0036297">
    <property type="term" value="P:interstrand cross-link repair"/>
    <property type="evidence" value="ECO:0007669"/>
    <property type="project" value="TreeGrafter"/>
</dbReference>
<dbReference type="EMBL" id="SMDR01000005">
    <property type="protein sequence ID" value="TNJ32683.1"/>
    <property type="molecule type" value="Genomic_DNA"/>
</dbReference>
<sequence>MPAASLARLDARVLALDPAAPADAPGAALARDSRQLAARLQAKYGDRITGHVVIPAREGRYAPLPDDLPPALAAALRARGVSQLYSHQAEAWDAARAGEHLVVVTPTASGKSLCYTLPVVTGAMQAQAKALFLFPTKALAQDQVAELLELNRAGGLGLRCHTFDGDTPGDARAAIRLHADLVVSNPDMLHQAILPHHTKWAQFFENLRYVVIDEVHSYRGVFGSHVANVIRRLKRVCAFYGASPQFILCSATIGNPKQHAEALLEHSVRAITESGAPTGEKHVLLWNPPVVNPDLGLRASARSQSNRIARLAIKAGLKTLVFAQSRTMVEVLTKYLKDVFDHDPRKPARIRAYRGGYLPGERREAERAMRAGAVDGIVSTSALELGVDIGALDVVVLNGYPGSVAAAWQRIGRAGRRQKPSLGVLVASSDPLDQYLVRHPDFFAGASPEHARIAPDQPLILLDHLRCAAFELPFVVGDTYGPVDPQPWLEVLAESGVVHGEGERWDWIADSYPANAVSLRSVADGNFVVVDRSDGQQKIIAEVDFSSAPLTLYEGAIHMIQSTPYQVERLDWDGRKAYVTRTHVDYYTDAIDYTKLKVLERFDGVRAGDGSAQHGEVHVVRRVPGYKKIRYYTHENIGYGPVNLPDQELHTTALWWQLPQPALERAFASRQQALDAFLGAAHALHVVATLAVMAEGRDLQKAVGNGDGAWFAQGDGRGRGLLRGADGSLADAGAVERFTPTVYLYDNYPGGVGLSEPLWRRQGELVRHARDLVAACDCRAGCPACVGPVLAGDEARGADTPRALALRVFELLVSA</sequence>
<keyword evidence="5" id="KW-0378">Hydrolase</keyword>
<dbReference type="RefSeq" id="WP_139450259.1">
    <property type="nucleotide sequence ID" value="NZ_SMDR01000005.1"/>
</dbReference>
<dbReference type="Gene3D" id="3.40.50.300">
    <property type="entry name" value="P-loop containing nucleotide triphosphate hydrolases"/>
    <property type="match status" value="2"/>
</dbReference>
<dbReference type="OrthoDB" id="9760034at2"/>
<dbReference type="PROSITE" id="PS51194">
    <property type="entry name" value="HELICASE_CTER"/>
    <property type="match status" value="1"/>
</dbReference>
<protein>
    <submittedName>
        <fullName evidence="5">DEAD/DEAH box helicase</fullName>
    </submittedName>
</protein>
<dbReference type="Pfam" id="PF00271">
    <property type="entry name" value="Helicase_C"/>
    <property type="match status" value="1"/>
</dbReference>
<dbReference type="PROSITE" id="PS51192">
    <property type="entry name" value="HELICASE_ATP_BIND_1"/>
    <property type="match status" value="1"/>
</dbReference>
<evidence type="ECO:0000256" key="2">
    <source>
        <dbReference type="ARBA" id="ARBA00022840"/>
    </source>
</evidence>
<dbReference type="GO" id="GO:0003676">
    <property type="term" value="F:nucleic acid binding"/>
    <property type="evidence" value="ECO:0007669"/>
    <property type="project" value="InterPro"/>
</dbReference>
<comment type="caution">
    <text evidence="5">The sequence shown here is derived from an EMBL/GenBank/DDBJ whole genome shotgun (WGS) entry which is preliminary data.</text>
</comment>
<evidence type="ECO:0000313" key="6">
    <source>
        <dbReference type="Proteomes" id="UP000305760"/>
    </source>
</evidence>
<dbReference type="GO" id="GO:0043138">
    <property type="term" value="F:3'-5' DNA helicase activity"/>
    <property type="evidence" value="ECO:0007669"/>
    <property type="project" value="TreeGrafter"/>
</dbReference>
<evidence type="ECO:0000256" key="1">
    <source>
        <dbReference type="ARBA" id="ARBA00022741"/>
    </source>
</evidence>
<dbReference type="CDD" id="cd17923">
    <property type="entry name" value="DEXHc_Hrq1-like"/>
    <property type="match status" value="1"/>
</dbReference>
<dbReference type="CDD" id="cd18797">
    <property type="entry name" value="SF2_C_Hrq"/>
    <property type="match status" value="1"/>
</dbReference>
<feature type="domain" description="Helicase C-terminal" evidence="4">
    <location>
        <begin position="307"/>
        <end position="459"/>
    </location>
</feature>
<name>A0A5C4RN52_9GAMM</name>
<organism evidence="5 6">
    <name type="scientific">Arenimonas terrae</name>
    <dbReference type="NCBI Taxonomy" id="2546226"/>
    <lineage>
        <taxon>Bacteria</taxon>
        <taxon>Pseudomonadati</taxon>
        <taxon>Pseudomonadota</taxon>
        <taxon>Gammaproteobacteria</taxon>
        <taxon>Lysobacterales</taxon>
        <taxon>Lysobacteraceae</taxon>
        <taxon>Arenimonas</taxon>
    </lineage>
</organism>
<reference evidence="5 6" key="1">
    <citation type="submission" date="2019-03" db="EMBL/GenBank/DDBJ databases">
        <title>Arenimonas daejeonensis sp. nov., isolated from compost.</title>
        <authorList>
            <person name="Jeon C.O."/>
        </authorList>
    </citation>
    <scope>NUCLEOTIDE SEQUENCE [LARGE SCALE GENOMIC DNA]</scope>
    <source>
        <strain evidence="5 6">R29</strain>
    </source>
</reference>
<dbReference type="InterPro" id="IPR027417">
    <property type="entry name" value="P-loop_NTPase"/>
</dbReference>
<dbReference type="InterPro" id="IPR014001">
    <property type="entry name" value="Helicase_ATP-bd"/>
</dbReference>
<dbReference type="InterPro" id="IPR011545">
    <property type="entry name" value="DEAD/DEAH_box_helicase_dom"/>
</dbReference>
<dbReference type="SUPFAM" id="SSF52540">
    <property type="entry name" value="P-loop containing nucleoside triphosphate hydrolases"/>
    <property type="match status" value="1"/>
</dbReference>
<dbReference type="GO" id="GO:0005524">
    <property type="term" value="F:ATP binding"/>
    <property type="evidence" value="ECO:0007669"/>
    <property type="project" value="UniProtKB-KW"/>
</dbReference>
<accession>A0A5C4RN52</accession>
<dbReference type="PANTHER" id="PTHR47957:SF3">
    <property type="entry name" value="ATP-DEPENDENT HELICASE HRQ1"/>
    <property type="match status" value="1"/>
</dbReference>
<keyword evidence="6" id="KW-1185">Reference proteome</keyword>
<dbReference type="SMART" id="SM00487">
    <property type="entry name" value="DEXDc"/>
    <property type="match status" value="1"/>
</dbReference>